<dbReference type="EMBL" id="RJSF01000040">
    <property type="protein sequence ID" value="RNM14048.1"/>
    <property type="molecule type" value="Genomic_DNA"/>
</dbReference>
<evidence type="ECO:0000313" key="3">
    <source>
        <dbReference type="Proteomes" id="UP000279994"/>
    </source>
</evidence>
<dbReference type="Proteomes" id="UP000279994">
    <property type="component" value="Unassembled WGS sequence"/>
</dbReference>
<dbReference type="AlphaFoldDB" id="A0A3N0GPG8"/>
<protein>
    <submittedName>
        <fullName evidence="2">DUF1883 domain-containing protein</fullName>
    </submittedName>
</protein>
<organism evidence="2 3">
    <name type="scientific">Nocardioides pocheonensis</name>
    <dbReference type="NCBI Taxonomy" id="661485"/>
    <lineage>
        <taxon>Bacteria</taxon>
        <taxon>Bacillati</taxon>
        <taxon>Actinomycetota</taxon>
        <taxon>Actinomycetes</taxon>
        <taxon>Propionibacteriales</taxon>
        <taxon>Nocardioidaceae</taxon>
        <taxon>Nocardioides</taxon>
    </lineage>
</organism>
<dbReference type="InterPro" id="IPR036488">
    <property type="entry name" value="DUF1883-like_sf"/>
</dbReference>
<reference evidence="2 3" key="1">
    <citation type="submission" date="2018-11" db="EMBL/GenBank/DDBJ databases">
        <authorList>
            <person name="Li F."/>
        </authorList>
    </citation>
    <scope>NUCLEOTIDE SEQUENCE [LARGE SCALE GENOMIC DNA]</scope>
    <source>
        <strain evidence="2 3">Gsoil 818</strain>
    </source>
</reference>
<evidence type="ECO:0000313" key="2">
    <source>
        <dbReference type="EMBL" id="RNM14048.1"/>
    </source>
</evidence>
<dbReference type="Pfam" id="PF08980">
    <property type="entry name" value="DUF1883"/>
    <property type="match status" value="1"/>
</dbReference>
<dbReference type="SUPFAM" id="SSF141099">
    <property type="entry name" value="Atu1913-like"/>
    <property type="match status" value="1"/>
</dbReference>
<dbReference type="InterPro" id="IPR015073">
    <property type="entry name" value="DUF1883"/>
</dbReference>
<dbReference type="OrthoDB" id="7285215at2"/>
<sequence length="100" mass="10807">MIGVEHVKYDLGQVQAGATVVVTLKNRANVLLMTATNYRAYVAGRRASFYGGEALRSPLRSNVPHTDHWYVALDLGGASGRIESSVSVEPPRRARLPSVG</sequence>
<gene>
    <name evidence="2" type="ORF">EFL26_14010</name>
</gene>
<dbReference type="Gene3D" id="4.10.1210.10">
    <property type="entry name" value="Atu1913-like"/>
    <property type="match status" value="1"/>
</dbReference>
<comment type="caution">
    <text evidence="2">The sequence shown here is derived from an EMBL/GenBank/DDBJ whole genome shotgun (WGS) entry which is preliminary data.</text>
</comment>
<accession>A0A3N0GPG8</accession>
<evidence type="ECO:0000259" key="1">
    <source>
        <dbReference type="Pfam" id="PF08980"/>
    </source>
</evidence>
<keyword evidence="3" id="KW-1185">Reference proteome</keyword>
<proteinExistence type="predicted"/>
<feature type="domain" description="DUF1883" evidence="1">
    <location>
        <begin position="6"/>
        <end position="90"/>
    </location>
</feature>
<name>A0A3N0GPG8_9ACTN</name>